<keyword evidence="2" id="KW-1185">Reference proteome</keyword>
<name>A0A699Z4B5_HAELA</name>
<sequence>GFSPDVALAGPGAGFAATLHGRRRVHGAEKSALQRLQALRCARDAWRATGVNMRLGANGDALSPAVQVLHAGMASDLETAKTLGQAQQDIPNINKILHPSQRGCVGVGATRGTLATSTHTRMAKLKWASGALAVA</sequence>
<comment type="caution">
    <text evidence="1">The sequence shown here is derived from an EMBL/GenBank/DDBJ whole genome shotgun (WGS) entry which is preliminary data.</text>
</comment>
<protein>
    <submittedName>
        <fullName evidence="1">Uncharacterized protein</fullName>
    </submittedName>
</protein>
<feature type="non-terminal residue" evidence="1">
    <location>
        <position position="135"/>
    </location>
</feature>
<organism evidence="1 2">
    <name type="scientific">Haematococcus lacustris</name>
    <name type="common">Green alga</name>
    <name type="synonym">Haematococcus pluvialis</name>
    <dbReference type="NCBI Taxonomy" id="44745"/>
    <lineage>
        <taxon>Eukaryota</taxon>
        <taxon>Viridiplantae</taxon>
        <taxon>Chlorophyta</taxon>
        <taxon>core chlorophytes</taxon>
        <taxon>Chlorophyceae</taxon>
        <taxon>CS clade</taxon>
        <taxon>Chlamydomonadales</taxon>
        <taxon>Haematococcaceae</taxon>
        <taxon>Haematococcus</taxon>
    </lineage>
</organism>
<gene>
    <name evidence="1" type="ORF">HaLaN_09698</name>
</gene>
<evidence type="ECO:0000313" key="2">
    <source>
        <dbReference type="Proteomes" id="UP000485058"/>
    </source>
</evidence>
<dbReference type="Proteomes" id="UP000485058">
    <property type="component" value="Unassembled WGS sequence"/>
</dbReference>
<feature type="non-terminal residue" evidence="1">
    <location>
        <position position="1"/>
    </location>
</feature>
<accession>A0A699Z4B5</accession>
<reference evidence="1 2" key="1">
    <citation type="submission" date="2020-02" db="EMBL/GenBank/DDBJ databases">
        <title>Draft genome sequence of Haematococcus lacustris strain NIES-144.</title>
        <authorList>
            <person name="Morimoto D."/>
            <person name="Nakagawa S."/>
            <person name="Yoshida T."/>
            <person name="Sawayama S."/>
        </authorList>
    </citation>
    <scope>NUCLEOTIDE SEQUENCE [LARGE SCALE GENOMIC DNA]</scope>
    <source>
        <strain evidence="1 2">NIES-144</strain>
    </source>
</reference>
<evidence type="ECO:0000313" key="1">
    <source>
        <dbReference type="EMBL" id="GFH13754.1"/>
    </source>
</evidence>
<dbReference type="AlphaFoldDB" id="A0A699Z4B5"/>
<dbReference type="EMBL" id="BLLF01000649">
    <property type="protein sequence ID" value="GFH13754.1"/>
    <property type="molecule type" value="Genomic_DNA"/>
</dbReference>
<proteinExistence type="predicted"/>